<reference evidence="2" key="1">
    <citation type="journal article" date="2017" name="Gigascience">
        <title>The genome draft of coconut (Cocos nucifera).</title>
        <authorList>
            <person name="Xiao Y."/>
            <person name="Xu P."/>
            <person name="Fan H."/>
            <person name="Baudouin L."/>
            <person name="Xia W."/>
            <person name="Bocs S."/>
            <person name="Xu J."/>
            <person name="Li Q."/>
            <person name="Guo A."/>
            <person name="Zhou L."/>
            <person name="Li J."/>
            <person name="Wu Y."/>
            <person name="Ma Z."/>
            <person name="Armero A."/>
            <person name="Issali A.E."/>
            <person name="Liu N."/>
            <person name="Peng M."/>
            <person name="Yang Y."/>
        </authorList>
    </citation>
    <scope>NUCLEOTIDE SEQUENCE</scope>
    <source>
        <tissue evidence="2">Spear leaf of Hainan Tall coconut</tissue>
    </source>
</reference>
<proteinExistence type="predicted"/>
<organism evidence="2 3">
    <name type="scientific">Cocos nucifera</name>
    <name type="common">Coconut palm</name>
    <dbReference type="NCBI Taxonomy" id="13894"/>
    <lineage>
        <taxon>Eukaryota</taxon>
        <taxon>Viridiplantae</taxon>
        <taxon>Streptophyta</taxon>
        <taxon>Embryophyta</taxon>
        <taxon>Tracheophyta</taxon>
        <taxon>Spermatophyta</taxon>
        <taxon>Magnoliopsida</taxon>
        <taxon>Liliopsida</taxon>
        <taxon>Arecaceae</taxon>
        <taxon>Arecoideae</taxon>
        <taxon>Cocoseae</taxon>
        <taxon>Attaleinae</taxon>
        <taxon>Cocos</taxon>
    </lineage>
</organism>
<feature type="compositionally biased region" description="Low complexity" evidence="1">
    <location>
        <begin position="46"/>
        <end position="60"/>
    </location>
</feature>
<evidence type="ECO:0000313" key="3">
    <source>
        <dbReference type="Proteomes" id="UP000797356"/>
    </source>
</evidence>
<evidence type="ECO:0000256" key="1">
    <source>
        <dbReference type="SAM" id="MobiDB-lite"/>
    </source>
</evidence>
<comment type="caution">
    <text evidence="2">The sequence shown here is derived from an EMBL/GenBank/DDBJ whole genome shotgun (WGS) entry which is preliminary data.</text>
</comment>
<reference evidence="2" key="2">
    <citation type="submission" date="2019-07" db="EMBL/GenBank/DDBJ databases">
        <authorList>
            <person name="Yang Y."/>
            <person name="Bocs S."/>
            <person name="Baudouin L."/>
        </authorList>
    </citation>
    <scope>NUCLEOTIDE SEQUENCE</scope>
    <source>
        <tissue evidence="2">Spear leaf of Hainan Tall coconut</tissue>
    </source>
</reference>
<keyword evidence="3" id="KW-1185">Reference proteome</keyword>
<dbReference type="Proteomes" id="UP000797356">
    <property type="component" value="Chromosome 11"/>
</dbReference>
<feature type="region of interest" description="Disordered" evidence="1">
    <location>
        <begin position="1"/>
        <end position="62"/>
    </location>
</feature>
<gene>
    <name evidence="2" type="ORF">COCNU_11G004290</name>
</gene>
<dbReference type="Pfam" id="PF05340">
    <property type="entry name" value="DUF740"/>
    <property type="match status" value="1"/>
</dbReference>
<feature type="compositionally biased region" description="Basic and acidic residues" evidence="1">
    <location>
        <begin position="1"/>
        <end position="20"/>
    </location>
</feature>
<name>A0A8K0IN97_COCNU</name>
<accession>A0A8K0IN97</accession>
<dbReference type="AlphaFoldDB" id="A0A8K0IN97"/>
<dbReference type="EMBL" id="CM017882">
    <property type="protein sequence ID" value="KAG1363602.1"/>
    <property type="molecule type" value="Genomic_DNA"/>
</dbReference>
<evidence type="ECO:0000313" key="2">
    <source>
        <dbReference type="EMBL" id="KAG1363602.1"/>
    </source>
</evidence>
<sequence>MGEIRGGEWEAELKPMKDHIGFNSATQTKKPPPKDLKDIAGSPPLSSIRSSRCGRGSRSSRNTRVVARRLHPLCHCWKSSPGCPDNFATCIWRLPSMHSTDGLATPTHSSLLTLVGSPSMIPNSRGTSLGPLGMTTLLKVNLCSLASLSCSPSSRMPPLGHIVLRWPDPHQGRCCDPMWLHPGTR</sequence>
<dbReference type="InterPro" id="IPR008004">
    <property type="entry name" value="OCTOPUS-like"/>
</dbReference>
<protein>
    <submittedName>
        <fullName evidence="2">Uncharacterized protein</fullName>
    </submittedName>
</protein>